<evidence type="ECO:0000313" key="19">
    <source>
        <dbReference type="EMBL" id="TKA76296.1"/>
    </source>
</evidence>
<feature type="compositionally biased region" description="Basic and acidic residues" evidence="16">
    <location>
        <begin position="713"/>
        <end position="730"/>
    </location>
</feature>
<evidence type="ECO:0000313" key="21">
    <source>
        <dbReference type="Proteomes" id="UP000308768"/>
    </source>
</evidence>
<keyword evidence="7 14" id="KW-0808">Transferase</keyword>
<evidence type="ECO:0000256" key="15">
    <source>
        <dbReference type="SAM" id="Coils"/>
    </source>
</evidence>
<evidence type="ECO:0000256" key="9">
    <source>
        <dbReference type="ARBA" id="ARBA00022853"/>
    </source>
</evidence>
<gene>
    <name evidence="20" type="ORF">B0A49_00902</name>
    <name evidence="19" type="ORF">B0A49_01662</name>
</gene>
<evidence type="ECO:0000256" key="10">
    <source>
        <dbReference type="ARBA" id="ARBA00023242"/>
    </source>
</evidence>
<feature type="region of interest" description="Disordered" evidence="16">
    <location>
        <begin position="673"/>
        <end position="769"/>
    </location>
</feature>
<comment type="function">
    <text evidence="14">Catalytic component of the COMPASS (Set1C) complex that specifically mono-, di- and trimethylates histone H3 to form H3K4me1/2/3. COMPASS recognizes ubiquitinated H2B on one face of the nucleosome which stimulates the methylation of H3 on the opposing face.</text>
</comment>
<comment type="catalytic activity">
    <reaction evidence="13">
        <text>N(6),N(6)-dimethyl-L-lysyl(4)-[histone H3] + S-adenosyl-L-methionine = N(6),N(6),N(6)-trimethyl-L-lysyl(4)-[histone H3] + S-adenosyl-L-homocysteine + H(+)</text>
        <dbReference type="Rhea" id="RHEA:60272"/>
        <dbReference type="Rhea" id="RHEA-COMP:15537"/>
        <dbReference type="Rhea" id="RHEA-COMP:15540"/>
        <dbReference type="ChEBI" id="CHEBI:15378"/>
        <dbReference type="ChEBI" id="CHEBI:57856"/>
        <dbReference type="ChEBI" id="CHEBI:59789"/>
        <dbReference type="ChEBI" id="CHEBI:61961"/>
        <dbReference type="ChEBI" id="CHEBI:61976"/>
    </reaction>
</comment>
<evidence type="ECO:0000256" key="3">
    <source>
        <dbReference type="ARBA" id="ARBA00012182"/>
    </source>
</evidence>
<dbReference type="SMART" id="SM01291">
    <property type="entry name" value="N-SET"/>
    <property type="match status" value="1"/>
</dbReference>
<dbReference type="InterPro" id="IPR024657">
    <property type="entry name" value="COMPASS_Set1_N-SET"/>
</dbReference>
<evidence type="ECO:0000256" key="1">
    <source>
        <dbReference type="ARBA" id="ARBA00004123"/>
    </source>
</evidence>
<dbReference type="SMART" id="SM00317">
    <property type="entry name" value="SET"/>
    <property type="match status" value="1"/>
</dbReference>
<comment type="catalytic activity">
    <reaction evidence="11 14">
        <text>L-lysyl(4)-[histone H3] + 3 S-adenosyl-L-methionine = N(6),N(6),N(6)-trimethyl-L-lysyl(4)-[histone H3] + 3 S-adenosyl-L-homocysteine + 3 H(+)</text>
        <dbReference type="Rhea" id="RHEA:60260"/>
        <dbReference type="Rhea" id="RHEA-COMP:15537"/>
        <dbReference type="Rhea" id="RHEA-COMP:15547"/>
        <dbReference type="ChEBI" id="CHEBI:15378"/>
        <dbReference type="ChEBI" id="CHEBI:29969"/>
        <dbReference type="ChEBI" id="CHEBI:57856"/>
        <dbReference type="ChEBI" id="CHEBI:59789"/>
        <dbReference type="ChEBI" id="CHEBI:61961"/>
        <dbReference type="EC" id="2.1.1.354"/>
    </reaction>
</comment>
<keyword evidence="5 14" id="KW-0158">Chromosome</keyword>
<dbReference type="OrthoDB" id="308383at2759"/>
<dbReference type="SMART" id="SM00508">
    <property type="entry name" value="PostSET"/>
    <property type="match status" value="1"/>
</dbReference>
<dbReference type="GO" id="GO:0032259">
    <property type="term" value="P:methylation"/>
    <property type="evidence" value="ECO:0007669"/>
    <property type="project" value="UniProtKB-KW"/>
</dbReference>
<feature type="region of interest" description="Disordered" evidence="16">
    <location>
        <begin position="615"/>
        <end position="652"/>
    </location>
</feature>
<feature type="coiled-coil region" evidence="15">
    <location>
        <begin position="889"/>
        <end position="934"/>
    </location>
</feature>
<dbReference type="EMBL" id="NAJN01000083">
    <property type="protein sequence ID" value="TKA79809.1"/>
    <property type="molecule type" value="Genomic_DNA"/>
</dbReference>
<dbReference type="Pfam" id="PF11764">
    <property type="entry name" value="N-SET"/>
    <property type="match status" value="1"/>
</dbReference>
<dbReference type="GO" id="GO:0005694">
    <property type="term" value="C:chromosome"/>
    <property type="evidence" value="ECO:0007669"/>
    <property type="project" value="UniProtKB-SubCell"/>
</dbReference>
<feature type="region of interest" description="Disordered" evidence="16">
    <location>
        <begin position="20"/>
        <end position="83"/>
    </location>
</feature>
<dbReference type="InterPro" id="IPR044570">
    <property type="entry name" value="Set1-like"/>
</dbReference>
<feature type="compositionally biased region" description="Basic and acidic residues" evidence="16">
    <location>
        <begin position="535"/>
        <end position="554"/>
    </location>
</feature>
<feature type="compositionally biased region" description="Basic residues" evidence="16">
    <location>
        <begin position="685"/>
        <end position="699"/>
    </location>
</feature>
<dbReference type="InterPro" id="IPR024636">
    <property type="entry name" value="SET_assoc"/>
</dbReference>
<keyword evidence="15" id="KW-0175">Coiled coil</keyword>
<dbReference type="SUPFAM" id="SSF82199">
    <property type="entry name" value="SET domain"/>
    <property type="match status" value="1"/>
</dbReference>
<feature type="compositionally biased region" description="Polar residues" evidence="16">
    <location>
        <begin position="121"/>
        <end position="146"/>
    </location>
</feature>
<comment type="caution">
    <text evidence="19">The sequence shown here is derived from an EMBL/GenBank/DDBJ whole genome shotgun (WGS) entry which is preliminary data.</text>
</comment>
<evidence type="ECO:0000256" key="6">
    <source>
        <dbReference type="ARBA" id="ARBA00022603"/>
    </source>
</evidence>
<evidence type="ECO:0000259" key="17">
    <source>
        <dbReference type="PROSITE" id="PS50280"/>
    </source>
</evidence>
<evidence type="ECO:0000256" key="8">
    <source>
        <dbReference type="ARBA" id="ARBA00022691"/>
    </source>
</evidence>
<dbReference type="Proteomes" id="UP000308768">
    <property type="component" value="Unassembled WGS sequence"/>
</dbReference>
<dbReference type="GO" id="GO:0140999">
    <property type="term" value="F:histone H3K4 trimethyltransferase activity"/>
    <property type="evidence" value="ECO:0007669"/>
    <property type="project" value="UniProtKB-EC"/>
</dbReference>
<name>A0A4U0XJC6_9PEZI</name>
<comment type="catalytic activity">
    <reaction evidence="12">
        <text>N(6)-methyl-L-lysyl(4)-[histone H3] + S-adenosyl-L-methionine = N(6),N(6)-dimethyl-L-lysyl(4)-[histone H3] + S-adenosyl-L-homocysteine + H(+)</text>
        <dbReference type="Rhea" id="RHEA:60268"/>
        <dbReference type="Rhea" id="RHEA-COMP:15540"/>
        <dbReference type="Rhea" id="RHEA-COMP:15543"/>
        <dbReference type="ChEBI" id="CHEBI:15378"/>
        <dbReference type="ChEBI" id="CHEBI:57856"/>
        <dbReference type="ChEBI" id="CHEBI:59789"/>
        <dbReference type="ChEBI" id="CHEBI:61929"/>
        <dbReference type="ChEBI" id="CHEBI:61976"/>
    </reaction>
</comment>
<accession>A0A4U0XJC6</accession>
<evidence type="ECO:0000313" key="20">
    <source>
        <dbReference type="EMBL" id="TKA79809.1"/>
    </source>
</evidence>
<keyword evidence="10 14" id="KW-0539">Nucleus</keyword>
<reference evidence="19 21" key="1">
    <citation type="submission" date="2017-03" db="EMBL/GenBank/DDBJ databases">
        <title>Genomes of endolithic fungi from Antarctica.</title>
        <authorList>
            <person name="Coleine C."/>
            <person name="Masonjones S."/>
            <person name="Stajich J.E."/>
        </authorList>
    </citation>
    <scope>NUCLEOTIDE SEQUENCE [LARGE SCALE GENOMIC DNA]</scope>
    <source>
        <strain evidence="19 21">CCFEE 5187</strain>
    </source>
</reference>
<organism evidence="19 21">
    <name type="scientific">Cryomyces minteri</name>
    <dbReference type="NCBI Taxonomy" id="331657"/>
    <lineage>
        <taxon>Eukaryota</taxon>
        <taxon>Fungi</taxon>
        <taxon>Dikarya</taxon>
        <taxon>Ascomycota</taxon>
        <taxon>Pezizomycotina</taxon>
        <taxon>Dothideomycetes</taxon>
        <taxon>Dothideomycetes incertae sedis</taxon>
        <taxon>Cryomyces</taxon>
    </lineage>
</organism>
<feature type="region of interest" description="Disordered" evidence="16">
    <location>
        <begin position="388"/>
        <end position="424"/>
    </location>
</feature>
<protein>
    <recommendedName>
        <fullName evidence="4 14">Histone-lysine N-methyltransferase, H3 lysine-4 specific</fullName>
        <ecNumber evidence="3 14">2.1.1.354</ecNumber>
    </recommendedName>
</protein>
<evidence type="ECO:0000256" key="7">
    <source>
        <dbReference type="ARBA" id="ARBA00022679"/>
    </source>
</evidence>
<evidence type="ECO:0000256" key="4">
    <source>
        <dbReference type="ARBA" id="ARBA00015839"/>
    </source>
</evidence>
<evidence type="ECO:0000256" key="16">
    <source>
        <dbReference type="SAM" id="MobiDB-lite"/>
    </source>
</evidence>
<dbReference type="EMBL" id="NAJN01000244">
    <property type="protein sequence ID" value="TKA76296.1"/>
    <property type="molecule type" value="Genomic_DNA"/>
</dbReference>
<dbReference type="PIRSF" id="PIRSF037104">
    <property type="entry name" value="Histone_H3-K4_mtfrase_Set1_fun"/>
    <property type="match status" value="1"/>
</dbReference>
<evidence type="ECO:0000256" key="12">
    <source>
        <dbReference type="ARBA" id="ARBA00047583"/>
    </source>
</evidence>
<evidence type="ECO:0000259" key="18">
    <source>
        <dbReference type="PROSITE" id="PS50868"/>
    </source>
</evidence>
<dbReference type="AlphaFoldDB" id="A0A4U0XJC6"/>
<evidence type="ECO:0000256" key="5">
    <source>
        <dbReference type="ARBA" id="ARBA00022454"/>
    </source>
</evidence>
<keyword evidence="6 14" id="KW-0489">Methyltransferase</keyword>
<comment type="subcellular location">
    <subcellularLocation>
        <location evidence="2">Chromosome</location>
    </subcellularLocation>
    <subcellularLocation>
        <location evidence="1 14">Nucleus</location>
    </subcellularLocation>
</comment>
<feature type="region of interest" description="Disordered" evidence="16">
    <location>
        <begin position="117"/>
        <end position="151"/>
    </location>
</feature>
<dbReference type="Gene3D" id="2.170.270.10">
    <property type="entry name" value="SET domain"/>
    <property type="match status" value="1"/>
</dbReference>
<evidence type="ECO:0000256" key="11">
    <source>
        <dbReference type="ARBA" id="ARBA00047571"/>
    </source>
</evidence>
<dbReference type="PANTHER" id="PTHR45814:SF2">
    <property type="entry name" value="HISTONE-LYSINE N-METHYLTRANSFERASE SETD1"/>
    <property type="match status" value="1"/>
</dbReference>
<feature type="domain" description="SET" evidence="17">
    <location>
        <begin position="1136"/>
        <end position="1253"/>
    </location>
</feature>
<dbReference type="PROSITE" id="PS50280">
    <property type="entry name" value="SET"/>
    <property type="match status" value="1"/>
</dbReference>
<dbReference type="InterPro" id="IPR001214">
    <property type="entry name" value="SET_dom"/>
</dbReference>
<comment type="subunit">
    <text evidence="14">Component of the COMPASS (Set1C) complex.</text>
</comment>
<keyword evidence="21" id="KW-1185">Reference proteome</keyword>
<proteinExistence type="predicted"/>
<feature type="compositionally biased region" description="Basic and acidic residues" evidence="16">
    <location>
        <begin position="56"/>
        <end position="83"/>
    </location>
</feature>
<dbReference type="STRING" id="331657.A0A4U0XJC6"/>
<dbReference type="InterPro" id="IPR046341">
    <property type="entry name" value="SET_dom_sf"/>
</dbReference>
<evidence type="ECO:0000256" key="14">
    <source>
        <dbReference type="PIRNR" id="PIRNR037104"/>
    </source>
</evidence>
<keyword evidence="8 14" id="KW-0949">S-adenosyl-L-methionine</keyword>
<dbReference type="PROSITE" id="PS51572">
    <property type="entry name" value="SAM_MT43_1"/>
    <property type="match status" value="1"/>
</dbReference>
<dbReference type="InterPro" id="IPR003616">
    <property type="entry name" value="Post-SET_dom"/>
</dbReference>
<dbReference type="PROSITE" id="PS50868">
    <property type="entry name" value="POST_SET"/>
    <property type="match status" value="1"/>
</dbReference>
<dbReference type="Pfam" id="PF11767">
    <property type="entry name" value="SET_assoc"/>
    <property type="match status" value="1"/>
</dbReference>
<dbReference type="EC" id="2.1.1.354" evidence="3 14"/>
<evidence type="ECO:0000256" key="2">
    <source>
        <dbReference type="ARBA" id="ARBA00004286"/>
    </source>
</evidence>
<dbReference type="InterPro" id="IPR017111">
    <property type="entry name" value="Set1_fungi"/>
</dbReference>
<dbReference type="Pfam" id="PF00856">
    <property type="entry name" value="SET"/>
    <property type="match status" value="1"/>
</dbReference>
<feature type="region of interest" description="Disordered" evidence="16">
    <location>
        <begin position="523"/>
        <end position="554"/>
    </location>
</feature>
<evidence type="ECO:0000256" key="13">
    <source>
        <dbReference type="ARBA" id="ARBA00049129"/>
    </source>
</evidence>
<sequence length="1278" mass="143889">MSRVPASSFASFFPAAPIVSQKRKISDLDDQRPHKRNSADQAPLSDNVLPLKRGSGIHDDAKTLLSRDPRKRTDTHEDEDMHQVESGDLLNGVGSASSLASTVSSIFSNNNSHSGPYPAATSGSHTLTPLTNTESSPLGKTFSPRSTKGPHDHIHMEDASPYSAPTAELQADMTETITPIHTPPQNELQARPPPGEVKGFRAVYDPELDTKIPSKERKKLKVRYKIFGEEPKEPDPPPDPRLAIVGYTSGAYNGKASTSKAKLRLAPYAIKAYAYDQKLSIGPGPPKQIVVVGFDPFTPESQIKALFGSYGEIAELDNRTDPATVPAVAAARRAEKEGSGQRIGLNTVRAERDREGRKCKRHVEILLQRNREEQENHLPKPLVKAMEAPKPKSDAAPPPNAPKGPSGKAVMRPPPEGPRAVVSTRPAAASLVETEPIINNIKRRPYILLGKCYVPVLGTTVAHLKKRLKMYDWREVRCDSSGYYIIFEDSKRGEDETVRCYHDCHMTALFTYTMNMECHQYGNPNYERSPSPERVQAEKQKKQEQERLRIEEEADMDYERNQRALDLDPVRAALELLKVELRDKVMSDIKLRIAVPAFHDRLDPARHVAKRRKLGISDPGENDNKRPLLFTRGDETPSVGTPDSRAAGYPGAHRKPLAMYDINARRIRKTAIPNQGNVFADERRRRPAPRPVHARPLHHRLQDFYGGDDDSDDERRTSITRDTEDQESRPLSRMSRTSTPFDDESVDTPRKRRKLENRERPWGAEEDEEKFDGLQRSLLGHLLQKEPEDMAVRELELVISNLPRTSKFQQRARAELYIRKRTKHDDELFRTKEDELLKDGHAISAVDIILDDEETSTDKAAETPEPWTTAAKIASKEKPKRRRRTKKQIFEEREALKAQEESAKALLEEEDDDLATRDMEAEAEEDEAAKLEELQLEPQRAEVEWGVSTDIPRRTVEDDPEIVLDVDGWQHLLKDNEDLSFLKQVLMEAPAARLGDVNLWAWKQKEIKSLNSGGLYGVARSETKVGGYYVANATGSARTEGVKKILNSEKSKYLPHRIKVQKAREEREARAKDDPSAAVEAAKLAASAKVTSTASSRTNRANNRRLVNDINTQMQSSTTGTEGDALRFNQLKKRKKLVKFDRSAIHNWGLYAEENIAVNDMIIEYVGEKIRQKVADMREERYTKQGIGSSYLFRMAEDEIIDATKKGGIARFINHSCSPNCTAKIIKVDGTKRIVIYALRDIAKNEELTYDYKFEREIGSDDRIPCLCGSVGCKGFLN</sequence>
<dbReference type="GO" id="GO:0048188">
    <property type="term" value="C:Set1C/COMPASS complex"/>
    <property type="evidence" value="ECO:0007669"/>
    <property type="project" value="InterPro"/>
</dbReference>
<feature type="domain" description="Post-SET" evidence="18">
    <location>
        <begin position="1262"/>
        <end position="1278"/>
    </location>
</feature>
<dbReference type="PANTHER" id="PTHR45814">
    <property type="entry name" value="HISTONE-LYSINE N-METHYLTRANSFERASE SETD1"/>
    <property type="match status" value="1"/>
</dbReference>
<keyword evidence="9 14" id="KW-0156">Chromatin regulator</keyword>